<dbReference type="SUPFAM" id="SSF48208">
    <property type="entry name" value="Six-hairpin glycosidases"/>
    <property type="match status" value="1"/>
</dbReference>
<evidence type="ECO:0000313" key="2">
    <source>
        <dbReference type="Proteomes" id="UP000287394"/>
    </source>
</evidence>
<dbReference type="EMBL" id="AP025739">
    <property type="protein sequence ID" value="BDI28821.1"/>
    <property type="molecule type" value="Genomic_DNA"/>
</dbReference>
<accession>A0A402CU16</accession>
<organism evidence="1 2">
    <name type="scientific">Capsulimonas corticalis</name>
    <dbReference type="NCBI Taxonomy" id="2219043"/>
    <lineage>
        <taxon>Bacteria</taxon>
        <taxon>Bacillati</taxon>
        <taxon>Armatimonadota</taxon>
        <taxon>Armatimonadia</taxon>
        <taxon>Capsulimonadales</taxon>
        <taxon>Capsulimonadaceae</taxon>
        <taxon>Capsulimonas</taxon>
    </lineage>
</organism>
<reference evidence="1 2" key="1">
    <citation type="journal article" date="2019" name="Int. J. Syst. Evol. Microbiol.">
        <title>Capsulimonas corticalis gen. nov., sp. nov., an aerobic capsulated bacterium, of a novel bacterial order, Capsulimonadales ord. nov., of the class Armatimonadia of the phylum Armatimonadetes.</title>
        <authorList>
            <person name="Li J."/>
            <person name="Kudo C."/>
            <person name="Tonouchi A."/>
        </authorList>
    </citation>
    <scope>NUCLEOTIDE SEQUENCE [LARGE SCALE GENOMIC DNA]</scope>
    <source>
        <strain evidence="1 2">AX-7</strain>
    </source>
</reference>
<dbReference type="Proteomes" id="UP000287394">
    <property type="component" value="Chromosome"/>
</dbReference>
<dbReference type="GO" id="GO:0005975">
    <property type="term" value="P:carbohydrate metabolic process"/>
    <property type="evidence" value="ECO:0007669"/>
    <property type="project" value="InterPro"/>
</dbReference>
<sequence length="690" mass="75870">MTTAVTQESVSYRLAKKSALWVSFTPSGHDGSPTWQMELSARGRGGRVLALLIDTTAMRPLASVTLKGETYPLTIGWHESRRGGAVAFGGERKVGLEGGTVSWEMLWKPQDADHNGFLAEMRIRATPRRDGQLSLHLHTPLYKPEVWSLPAAAARGHCAVVARSAYNKYAASFVMLSSVDDDGAWDENRNNFMATMYSFPMGGGKPIKFAMDIAETPSPQEARRLLASHYARIADTQLHPVAPLQPLAPHQTLEALLAPEAHAVIGTERLYLRPPAPDQDIFCAGFPHYSLEGLHALWNWGRIHPDDRISRLVRFGATGFATDFQVMGRAGEPEPNKGAFWDCRGKDGFSDANGAPTHGIAANARMARALFLLHGATGEPLFKQSGLNICQWLILKQNSEDYYNGETVHATLGLPEDGKVFGAPTALDGVQAIQAMVLAYHATQNEVFIKAARRTANYLIQEWMPHHEPISPVDIAQVIQSLLALDSEAPSDKLRTVIREWGSWLRIRPLSAGSPTLSADGHYSGLFECARAGFWMHAMDSDPDYLRYAFAALGVIPRDSYFDTWRAAMLYHTALLSLGSLVPEARTDFDALTLRLGWREFAPDAATASFLKVTALNGDPIDYLPLVCRANDQLLVIALAPPHVEGVLIHKNNKQPISRNMLTDTLDADTPLTPLLGEDWARVGIFTVDR</sequence>
<name>A0A402CU16_9BACT</name>
<keyword evidence="2" id="KW-1185">Reference proteome</keyword>
<evidence type="ECO:0000313" key="1">
    <source>
        <dbReference type="EMBL" id="BDI28821.1"/>
    </source>
</evidence>
<dbReference type="KEGG" id="ccot:CCAX7_008720"/>
<dbReference type="InterPro" id="IPR008928">
    <property type="entry name" value="6-hairpin_glycosidase_sf"/>
</dbReference>
<gene>
    <name evidence="1" type="ORF">CCAX7_008720</name>
</gene>
<dbReference type="AlphaFoldDB" id="A0A402CU16"/>
<proteinExistence type="predicted"/>
<dbReference type="RefSeq" id="WP_119320877.1">
    <property type="nucleotide sequence ID" value="NZ_AP025739.1"/>
</dbReference>
<protein>
    <submittedName>
        <fullName evidence="1">Uncharacterized protein</fullName>
    </submittedName>
</protein>